<evidence type="ECO:0000259" key="4">
    <source>
        <dbReference type="Pfam" id="PF04755"/>
    </source>
</evidence>
<evidence type="ECO:0000313" key="6">
    <source>
        <dbReference type="Proteomes" id="UP000231279"/>
    </source>
</evidence>
<dbReference type="EMBL" id="NKXS01008607">
    <property type="protein sequence ID" value="PIM98223.1"/>
    <property type="molecule type" value="Genomic_DNA"/>
</dbReference>
<dbReference type="Pfam" id="PF04755">
    <property type="entry name" value="PAP_fibrillin"/>
    <property type="match status" value="1"/>
</dbReference>
<feature type="domain" description="Plastid lipid-associated protein/fibrillin conserved" evidence="4">
    <location>
        <begin position="100"/>
        <end position="283"/>
    </location>
</feature>
<keyword evidence="3" id="KW-0809">Transit peptide</keyword>
<organism evidence="5 6">
    <name type="scientific">Handroanthus impetiginosus</name>
    <dbReference type="NCBI Taxonomy" id="429701"/>
    <lineage>
        <taxon>Eukaryota</taxon>
        <taxon>Viridiplantae</taxon>
        <taxon>Streptophyta</taxon>
        <taxon>Embryophyta</taxon>
        <taxon>Tracheophyta</taxon>
        <taxon>Spermatophyta</taxon>
        <taxon>Magnoliopsida</taxon>
        <taxon>eudicotyledons</taxon>
        <taxon>Gunneridae</taxon>
        <taxon>Pentapetalae</taxon>
        <taxon>asterids</taxon>
        <taxon>lamiids</taxon>
        <taxon>Lamiales</taxon>
        <taxon>Bignoniaceae</taxon>
        <taxon>Crescentiina</taxon>
        <taxon>Tabebuia alliance</taxon>
        <taxon>Handroanthus</taxon>
    </lineage>
</organism>
<evidence type="ECO:0000256" key="1">
    <source>
        <dbReference type="ARBA" id="ARBA00004474"/>
    </source>
</evidence>
<name>A0A2G9FYT5_9LAMI</name>
<keyword evidence="6" id="KW-1185">Reference proteome</keyword>
<accession>A0A2G9FYT5</accession>
<dbReference type="InterPro" id="IPR006843">
    <property type="entry name" value="PAP/fibrillin_dom"/>
</dbReference>
<keyword evidence="2" id="KW-0934">Plastid</keyword>
<dbReference type="PANTHER" id="PTHR31906">
    <property type="entry name" value="PLASTID-LIPID-ASSOCIATED PROTEIN 4, CHLOROPLASTIC-RELATED"/>
    <property type="match status" value="1"/>
</dbReference>
<sequence length="307" mass="33700">MACSISTQRLLTVLSARTSSSPPSAPVLFLENTGRKGNCIKFPSGRRKVSRKCRAMVQDRVQGPSAVYAKEMERISAKDSLLLTLKDAGGFEALVTGKKTDEQRIDIHERIVCLERLNPTPQPATSPYLEGGWNFKWFGSGSPSLIAAKFLFERFPPALANISKLDVVIQDGYANISATVKLLNSIESSFIISTRLTVEEPLRMKEVYVEAIFESPKVNEESIPQQLRSAFGQAASTMHQVPVPVPDDVAGGLKVPLGGMFERLLMISYLDEEILIIRDTAGIPEVLTRLEPGSSTLVVEAINDYES</sequence>
<reference evidence="6" key="1">
    <citation type="journal article" date="2018" name="Gigascience">
        <title>Genome assembly of the Pink Ipe (Handroanthus impetiginosus, Bignoniaceae), a highly valued, ecologically keystone Neotropical timber forest tree.</title>
        <authorList>
            <person name="Silva-Junior O.B."/>
            <person name="Grattapaglia D."/>
            <person name="Novaes E."/>
            <person name="Collevatti R.G."/>
        </authorList>
    </citation>
    <scope>NUCLEOTIDE SEQUENCE [LARGE SCALE GENOMIC DNA]</scope>
    <source>
        <strain evidence="6">cv. UFG-1</strain>
    </source>
</reference>
<dbReference type="STRING" id="429701.A0A2G9FYT5"/>
<dbReference type="GO" id="GO:0009536">
    <property type="term" value="C:plastid"/>
    <property type="evidence" value="ECO:0007669"/>
    <property type="project" value="UniProtKB-SubCell"/>
</dbReference>
<dbReference type="Proteomes" id="UP000231279">
    <property type="component" value="Unassembled WGS sequence"/>
</dbReference>
<proteinExistence type="predicted"/>
<evidence type="ECO:0000256" key="2">
    <source>
        <dbReference type="ARBA" id="ARBA00022640"/>
    </source>
</evidence>
<dbReference type="OrthoDB" id="2015720at2759"/>
<comment type="subcellular location">
    <subcellularLocation>
        <location evidence="1">Plastid</location>
    </subcellularLocation>
</comment>
<dbReference type="InterPro" id="IPR039633">
    <property type="entry name" value="PAP"/>
</dbReference>
<evidence type="ECO:0000313" key="5">
    <source>
        <dbReference type="EMBL" id="PIM98223.1"/>
    </source>
</evidence>
<evidence type="ECO:0000256" key="3">
    <source>
        <dbReference type="ARBA" id="ARBA00022946"/>
    </source>
</evidence>
<comment type="caution">
    <text evidence="5">The sequence shown here is derived from an EMBL/GenBank/DDBJ whole genome shotgun (WGS) entry which is preliminary data.</text>
</comment>
<protein>
    <recommendedName>
        <fullName evidence="4">Plastid lipid-associated protein/fibrillin conserved domain-containing protein</fullName>
    </recommendedName>
</protein>
<dbReference type="AlphaFoldDB" id="A0A2G9FYT5"/>
<gene>
    <name evidence="5" type="ORF">CDL12_29300</name>
</gene>